<dbReference type="SUPFAM" id="SSF48452">
    <property type="entry name" value="TPR-like"/>
    <property type="match status" value="1"/>
</dbReference>
<dbReference type="EMBL" id="NQVE01000056">
    <property type="protein sequence ID" value="RAL50630.1"/>
    <property type="molecule type" value="Genomic_DNA"/>
</dbReference>
<dbReference type="Gene3D" id="1.25.40.10">
    <property type="entry name" value="Tetratricopeptide repeat domain"/>
    <property type="match status" value="1"/>
</dbReference>
<keyword evidence="1" id="KW-0802">TPR repeat</keyword>
<protein>
    <submittedName>
        <fullName evidence="2">Uncharacterized protein</fullName>
    </submittedName>
</protein>
<reference evidence="2 3" key="1">
    <citation type="submission" date="2018-06" db="EMBL/GenBank/DDBJ databases">
        <title>The Genome of Cuscuta australis (Dodder) Provides Insight into the Evolution of Plant Parasitism.</title>
        <authorList>
            <person name="Liu H."/>
        </authorList>
    </citation>
    <scope>NUCLEOTIDE SEQUENCE [LARGE SCALE GENOMIC DNA]</scope>
    <source>
        <strain evidence="3">cv. Yunnan</strain>
        <tissue evidence="2">Vines</tissue>
    </source>
</reference>
<gene>
    <name evidence="2" type="ORF">DM860_015777</name>
</gene>
<dbReference type="Proteomes" id="UP000249390">
    <property type="component" value="Unassembled WGS sequence"/>
</dbReference>
<dbReference type="AlphaFoldDB" id="A0A328DZI7"/>
<dbReference type="PANTHER" id="PTHR36350:SF3">
    <property type="entry name" value="TRANSMEMBRANE PROTEIN"/>
    <property type="match status" value="1"/>
</dbReference>
<evidence type="ECO:0000313" key="3">
    <source>
        <dbReference type="Proteomes" id="UP000249390"/>
    </source>
</evidence>
<evidence type="ECO:0000313" key="2">
    <source>
        <dbReference type="EMBL" id="RAL50630.1"/>
    </source>
</evidence>
<evidence type="ECO:0000256" key="1">
    <source>
        <dbReference type="PROSITE-ProRule" id="PRU00339"/>
    </source>
</evidence>
<organism evidence="2 3">
    <name type="scientific">Cuscuta australis</name>
    <dbReference type="NCBI Taxonomy" id="267555"/>
    <lineage>
        <taxon>Eukaryota</taxon>
        <taxon>Viridiplantae</taxon>
        <taxon>Streptophyta</taxon>
        <taxon>Embryophyta</taxon>
        <taxon>Tracheophyta</taxon>
        <taxon>Spermatophyta</taxon>
        <taxon>Magnoliopsida</taxon>
        <taxon>eudicotyledons</taxon>
        <taxon>Gunneridae</taxon>
        <taxon>Pentapetalae</taxon>
        <taxon>asterids</taxon>
        <taxon>lamiids</taxon>
        <taxon>Solanales</taxon>
        <taxon>Convolvulaceae</taxon>
        <taxon>Cuscuteae</taxon>
        <taxon>Cuscuta</taxon>
        <taxon>Cuscuta subgen. Grammica</taxon>
        <taxon>Cuscuta sect. Cleistogrammica</taxon>
    </lineage>
</organism>
<dbReference type="InterPro" id="IPR011990">
    <property type="entry name" value="TPR-like_helical_dom_sf"/>
</dbReference>
<dbReference type="Pfam" id="PF13174">
    <property type="entry name" value="TPR_6"/>
    <property type="match status" value="1"/>
</dbReference>
<dbReference type="SMART" id="SM00028">
    <property type="entry name" value="TPR"/>
    <property type="match status" value="3"/>
</dbReference>
<name>A0A328DZI7_9ASTE</name>
<comment type="caution">
    <text evidence="2">The sequence shown here is derived from an EMBL/GenBank/DDBJ whole genome shotgun (WGS) entry which is preliminary data.</text>
</comment>
<dbReference type="PROSITE" id="PS50005">
    <property type="entry name" value="TPR"/>
    <property type="match status" value="1"/>
</dbReference>
<keyword evidence="3" id="KW-1185">Reference proteome</keyword>
<dbReference type="PANTHER" id="PTHR36350">
    <property type="entry name" value="TRANSMEMBRANE PROTEIN"/>
    <property type="match status" value="1"/>
</dbReference>
<feature type="repeat" description="TPR" evidence="1">
    <location>
        <begin position="257"/>
        <end position="290"/>
    </location>
</feature>
<dbReference type="InterPro" id="IPR019734">
    <property type="entry name" value="TPR_rpt"/>
</dbReference>
<sequence>MNALTHFSAKPNHKRSLPFTNQCAVPARPVFSISVASQPPAQYVTIKASSPLSPGTLAAKVAKPEYASGYPGISDSPFQLPFSLMKCAVVTTLTATALFLGRFGLRVNPAVASPVATVNSGRQQGVSESETGKVFEEILQSNPNDVQALKSLLEIRVRNKQIVQAIIILDRLMELEPNEVEWPVLKNHLYVLTGELETARNGFNEILSKDPLRVEAYHGLITAVSDEDQAETLKGIENRVLEAMSLCIDDESKNKLIDFKLLLAEIRAMEGEYEEALKFYRELAKDEPKDFRPHLCQAVIYTLLGKANEAQNHYQKVRELVPKDHPYASFLDDGFAAAKLFAAKKGMGRKPKGGAKSV</sequence>
<accession>A0A328DZI7</accession>
<proteinExistence type="predicted"/>